<feature type="compositionally biased region" description="Polar residues" evidence="1">
    <location>
        <begin position="89"/>
        <end position="104"/>
    </location>
</feature>
<organism evidence="2">
    <name type="scientific">Haptolina brevifila</name>
    <dbReference type="NCBI Taxonomy" id="156173"/>
    <lineage>
        <taxon>Eukaryota</taxon>
        <taxon>Haptista</taxon>
        <taxon>Haptophyta</taxon>
        <taxon>Prymnesiophyceae</taxon>
        <taxon>Prymnesiales</taxon>
        <taxon>Prymnesiaceae</taxon>
        <taxon>Haptolina</taxon>
    </lineage>
</organism>
<accession>A0A7S2IJ18</accession>
<gene>
    <name evidence="2" type="ORF">CBRE1094_LOCUS34172</name>
</gene>
<feature type="region of interest" description="Disordered" evidence="1">
    <location>
        <begin position="21"/>
        <end position="40"/>
    </location>
</feature>
<evidence type="ECO:0000313" key="2">
    <source>
        <dbReference type="EMBL" id="CAD9519966.1"/>
    </source>
</evidence>
<feature type="region of interest" description="Disordered" evidence="1">
    <location>
        <begin position="81"/>
        <end position="104"/>
    </location>
</feature>
<dbReference type="AlphaFoldDB" id="A0A7S2IJ18"/>
<sequence length="104" mass="10997">MASASASLEPRVSSLARHVTCTPRTESWRQPVDSDTPSEEECSILVVQTDCVHSSDDGASPLADTEMTSAFAFTSRLHTAEPVKPLPPSTVTFRASATGSSSKT</sequence>
<proteinExistence type="predicted"/>
<evidence type="ECO:0000256" key="1">
    <source>
        <dbReference type="SAM" id="MobiDB-lite"/>
    </source>
</evidence>
<protein>
    <submittedName>
        <fullName evidence="2">Uncharacterized protein</fullName>
    </submittedName>
</protein>
<reference evidence="2" key="1">
    <citation type="submission" date="2021-01" db="EMBL/GenBank/DDBJ databases">
        <authorList>
            <person name="Corre E."/>
            <person name="Pelletier E."/>
            <person name="Niang G."/>
            <person name="Scheremetjew M."/>
            <person name="Finn R."/>
            <person name="Kale V."/>
            <person name="Holt S."/>
            <person name="Cochrane G."/>
            <person name="Meng A."/>
            <person name="Brown T."/>
            <person name="Cohen L."/>
        </authorList>
    </citation>
    <scope>NUCLEOTIDE SEQUENCE</scope>
    <source>
        <strain evidence="2">UTEX LB 985</strain>
    </source>
</reference>
<name>A0A7S2IJ18_9EUKA</name>
<dbReference type="EMBL" id="HBGU01062682">
    <property type="protein sequence ID" value="CAD9519966.1"/>
    <property type="molecule type" value="Transcribed_RNA"/>
</dbReference>